<dbReference type="AlphaFoldDB" id="A0ABD2P536"/>
<dbReference type="InterPro" id="IPR039461">
    <property type="entry name" value="Peptidase_M49"/>
</dbReference>
<dbReference type="GO" id="GO:0008237">
    <property type="term" value="F:metallopeptidase activity"/>
    <property type="evidence" value="ECO:0007669"/>
    <property type="project" value="UniProtKB-UniRule"/>
</dbReference>
<feature type="binding site" evidence="16">
    <location>
        <position position="501"/>
    </location>
    <ligand>
        <name>Zn(2+)</name>
        <dbReference type="ChEBI" id="CHEBI:29105"/>
        <note>catalytic</note>
    </ligand>
</feature>
<comment type="caution">
    <text evidence="17">The sequence shown here is derived from an EMBL/GenBank/DDBJ whole genome shotgun (WGS) entry which is preliminary data.</text>
</comment>
<evidence type="ECO:0000313" key="17">
    <source>
        <dbReference type="EMBL" id="KAL3285978.1"/>
    </source>
</evidence>
<evidence type="ECO:0000256" key="1">
    <source>
        <dbReference type="ARBA" id="ARBA00001336"/>
    </source>
</evidence>
<evidence type="ECO:0000256" key="15">
    <source>
        <dbReference type="PIRSR" id="PIRSR007828-1"/>
    </source>
</evidence>
<evidence type="ECO:0000256" key="13">
    <source>
        <dbReference type="ARBA" id="ARBA00023049"/>
    </source>
</evidence>
<evidence type="ECO:0000256" key="16">
    <source>
        <dbReference type="PIRSR" id="PIRSR007828-2"/>
    </source>
</evidence>
<keyword evidence="13 14" id="KW-0482">Metalloprotease</keyword>
<keyword evidence="10 14" id="KW-0378">Hydrolase</keyword>
<dbReference type="GO" id="GO:0005737">
    <property type="term" value="C:cytoplasm"/>
    <property type="evidence" value="ECO:0007669"/>
    <property type="project" value="UniProtKB-SubCell"/>
</dbReference>
<comment type="catalytic activity">
    <reaction evidence="1 14">
        <text>Release of an N-terminal dipeptide from a peptide comprising four or more residues, with broad specificity. Also acts on dipeptidyl 2-naphthylamides.</text>
        <dbReference type="EC" id="3.4.14.4"/>
    </reaction>
</comment>
<comment type="similarity">
    <text evidence="3 14">Belongs to the peptidase M49 family.</text>
</comment>
<dbReference type="Pfam" id="PF03571">
    <property type="entry name" value="Peptidase_M49"/>
    <property type="match status" value="1"/>
</dbReference>
<evidence type="ECO:0000256" key="10">
    <source>
        <dbReference type="ARBA" id="ARBA00022801"/>
    </source>
</evidence>
<feature type="binding site" evidence="16">
    <location>
        <position position="506"/>
    </location>
    <ligand>
        <name>Zn(2+)</name>
        <dbReference type="ChEBI" id="CHEBI:29105"/>
        <note>catalytic</note>
    </ligand>
</feature>
<reference evidence="17 18" key="1">
    <citation type="journal article" date="2021" name="BMC Biol.">
        <title>Horizontally acquired antibacterial genes associated with adaptive radiation of ladybird beetles.</title>
        <authorList>
            <person name="Li H.S."/>
            <person name="Tang X.F."/>
            <person name="Huang Y.H."/>
            <person name="Xu Z.Y."/>
            <person name="Chen M.L."/>
            <person name="Du X.Y."/>
            <person name="Qiu B.Y."/>
            <person name="Chen P.T."/>
            <person name="Zhang W."/>
            <person name="Slipinski A."/>
            <person name="Escalona H.E."/>
            <person name="Waterhouse R.M."/>
            <person name="Zwick A."/>
            <person name="Pang H."/>
        </authorList>
    </citation>
    <scope>NUCLEOTIDE SEQUENCE [LARGE SCALE GENOMIC DNA]</scope>
    <source>
        <strain evidence="17">SYSU2018</strain>
    </source>
</reference>
<dbReference type="EC" id="3.4.14.4" evidence="4 14"/>
<dbReference type="Proteomes" id="UP001516400">
    <property type="component" value="Unassembled WGS sequence"/>
</dbReference>
<proteinExistence type="inferred from homology"/>
<feature type="active site" evidence="15">
    <location>
        <position position="502"/>
    </location>
</feature>
<evidence type="ECO:0000256" key="14">
    <source>
        <dbReference type="PIRNR" id="PIRNR007828"/>
    </source>
</evidence>
<sequence>MSPQLFVVRQWTRLTYSSFLLRSNYSQSSLQLLSKSFSSFICKTCFVANLFKTHQILHASNCRMSEGVDRSLYTLPADQPIVGLEVKSAFNGLSDKEKQYAHFLSKASWVGGLVTLIQTSVESGPIFVLLHKLFSNQSCSDFKAACLQNGLSEDDVHALYVYASGVFANAGNYKGFGDTKIIPNIESETFEKLLQASKVWSELQPIWQVIKNIIYDLEKSKTCLGINPEGCTTYLSKNCTSADNEAVLKWLKSNHLELWNTRLFKTTSEDGKVEYEIRLAAKETKELKRETKENVTYRLTAGDYSPLMSKIAEYLEKAVPYAANEVQQNMLKSYVSSFSTGSLDEHKNGSRFWIKDKSPAVENYIGFIETYRDPTGVRGEFEGFVAVVNREMSAKFNTLVSEAEKFLPLLPWNKNFEKDKFLKPDFTSLDVLTFAGSGIPAGINIPNYDDIRQSEGFKNVSLGNVIPASYQATVNPFLSEADGELLQKYRIPAFELQVGLHELLGHGSGKLLKKEHDGTLNFPSDLIDPLTGATVQTFYEPSDTYDSKFGSLSSAYEECRAEAVGLYLSLEPSVLNIFGHSGPEADDIVYVNWLSLVWAGAGRGLEMWAPGRGWLQAHSQARFVLAQVLIQAGVVRVTQTAKDDLLVTLDKTQIKGAGRNAIGHFLLQLQTYKATGDFKAAEALFNHYSQVNEPWLSWRSIVLAKKQPRKIFVQSNTFNENGKITLKTYESTPEGLIASWVDRFDDSDNLHKALLDLSKKDAHHFQ</sequence>
<accession>A0ABD2P536</accession>
<evidence type="ECO:0000256" key="7">
    <source>
        <dbReference type="ARBA" id="ARBA00022490"/>
    </source>
</evidence>
<keyword evidence="6 14" id="KW-0031">Aminopeptidase</keyword>
<keyword evidence="12" id="KW-0007">Acetylation</keyword>
<dbReference type="EMBL" id="JABFTP020000185">
    <property type="protein sequence ID" value="KAL3285978.1"/>
    <property type="molecule type" value="Genomic_DNA"/>
</dbReference>
<protein>
    <recommendedName>
        <fullName evidence="5 14">Dipeptidyl peptidase 3</fullName>
        <ecNumber evidence="4 14">3.4.14.4</ecNumber>
    </recommendedName>
    <alternativeName>
        <fullName evidence="14">Dipeptidyl aminopeptidase III</fullName>
    </alternativeName>
    <alternativeName>
        <fullName evidence="14">Dipeptidyl peptidase III</fullName>
    </alternativeName>
</protein>
<name>A0ABD2P536_9CUCU</name>
<dbReference type="PANTHER" id="PTHR23422:SF11">
    <property type="entry name" value="DIPEPTIDYL PEPTIDASE 3"/>
    <property type="match status" value="1"/>
</dbReference>
<dbReference type="FunFam" id="3.30.540.30:FF:000003">
    <property type="entry name" value="Dipeptidyl peptidase 3"/>
    <property type="match status" value="1"/>
</dbReference>
<comment type="subcellular location">
    <subcellularLocation>
        <location evidence="2">Cytoplasm</location>
    </subcellularLocation>
</comment>
<dbReference type="InterPro" id="IPR005317">
    <property type="entry name" value="Dipeptidyl-peptase3"/>
</dbReference>
<keyword evidence="7 14" id="KW-0963">Cytoplasm</keyword>
<feature type="binding site" evidence="16">
    <location>
        <position position="558"/>
    </location>
    <ligand>
        <name>Zn(2+)</name>
        <dbReference type="ChEBI" id="CHEBI:29105"/>
        <note>catalytic</note>
    </ligand>
</feature>
<comment type="cofactor">
    <cofactor evidence="14 16">
        <name>Zn(2+)</name>
        <dbReference type="ChEBI" id="CHEBI:29105"/>
    </cofactor>
    <text evidence="14 16">Binds 1 zinc ion per subunit.</text>
</comment>
<keyword evidence="9 14" id="KW-0479">Metal-binding</keyword>
<evidence type="ECO:0000256" key="5">
    <source>
        <dbReference type="ARBA" id="ARBA00014713"/>
    </source>
</evidence>
<evidence type="ECO:0000256" key="3">
    <source>
        <dbReference type="ARBA" id="ARBA00010200"/>
    </source>
</evidence>
<gene>
    <name evidence="17" type="ORF">HHI36_000492</name>
</gene>
<evidence type="ECO:0000256" key="11">
    <source>
        <dbReference type="ARBA" id="ARBA00022833"/>
    </source>
</evidence>
<evidence type="ECO:0000256" key="9">
    <source>
        <dbReference type="ARBA" id="ARBA00022723"/>
    </source>
</evidence>
<keyword evidence="18" id="KW-1185">Reference proteome</keyword>
<dbReference type="FunFam" id="3.30.540.30:FF:000002">
    <property type="entry name" value="Dipeptidyl peptidase 3"/>
    <property type="match status" value="1"/>
</dbReference>
<keyword evidence="11 14" id="KW-0862">Zinc</keyword>
<evidence type="ECO:0000313" key="18">
    <source>
        <dbReference type="Proteomes" id="UP001516400"/>
    </source>
</evidence>
<evidence type="ECO:0000256" key="4">
    <source>
        <dbReference type="ARBA" id="ARBA00012063"/>
    </source>
</evidence>
<dbReference type="GO" id="GO:0006508">
    <property type="term" value="P:proteolysis"/>
    <property type="evidence" value="ECO:0007669"/>
    <property type="project" value="UniProtKB-KW"/>
</dbReference>
<keyword evidence="8 14" id="KW-0645">Protease</keyword>
<dbReference type="Gene3D" id="3.30.540.30">
    <property type="match status" value="3"/>
</dbReference>
<dbReference type="PANTHER" id="PTHR23422">
    <property type="entry name" value="DIPEPTIDYL PEPTIDASE III-RELATED"/>
    <property type="match status" value="1"/>
</dbReference>
<evidence type="ECO:0000256" key="12">
    <source>
        <dbReference type="ARBA" id="ARBA00022990"/>
    </source>
</evidence>
<evidence type="ECO:0000256" key="2">
    <source>
        <dbReference type="ARBA" id="ARBA00004496"/>
    </source>
</evidence>
<dbReference type="GO" id="GO:0008270">
    <property type="term" value="F:zinc ion binding"/>
    <property type="evidence" value="ECO:0007669"/>
    <property type="project" value="UniProtKB-ARBA"/>
</dbReference>
<evidence type="ECO:0000256" key="6">
    <source>
        <dbReference type="ARBA" id="ARBA00022438"/>
    </source>
</evidence>
<organism evidence="17 18">
    <name type="scientific">Cryptolaemus montrouzieri</name>
    <dbReference type="NCBI Taxonomy" id="559131"/>
    <lineage>
        <taxon>Eukaryota</taxon>
        <taxon>Metazoa</taxon>
        <taxon>Ecdysozoa</taxon>
        <taxon>Arthropoda</taxon>
        <taxon>Hexapoda</taxon>
        <taxon>Insecta</taxon>
        <taxon>Pterygota</taxon>
        <taxon>Neoptera</taxon>
        <taxon>Endopterygota</taxon>
        <taxon>Coleoptera</taxon>
        <taxon>Polyphaga</taxon>
        <taxon>Cucujiformia</taxon>
        <taxon>Coccinelloidea</taxon>
        <taxon>Coccinellidae</taxon>
        <taxon>Scymninae</taxon>
        <taxon>Scymnini</taxon>
        <taxon>Cryptolaemus</taxon>
    </lineage>
</organism>
<dbReference type="GO" id="GO:0008239">
    <property type="term" value="F:dipeptidyl-peptidase activity"/>
    <property type="evidence" value="ECO:0007669"/>
    <property type="project" value="UniProtKB-UniRule"/>
</dbReference>
<dbReference type="FunFam" id="3.30.540.30:FF:000001">
    <property type="entry name" value="Dipeptidyl peptidase 3"/>
    <property type="match status" value="1"/>
</dbReference>
<dbReference type="GO" id="GO:0004177">
    <property type="term" value="F:aminopeptidase activity"/>
    <property type="evidence" value="ECO:0007669"/>
    <property type="project" value="UniProtKB-KW"/>
</dbReference>
<dbReference type="PIRSF" id="PIRSF007828">
    <property type="entry name" value="Dipeptidyl-peptidase_III"/>
    <property type="match status" value="1"/>
</dbReference>
<evidence type="ECO:0000256" key="8">
    <source>
        <dbReference type="ARBA" id="ARBA00022670"/>
    </source>
</evidence>